<dbReference type="Gene3D" id="3.30.420.40">
    <property type="match status" value="1"/>
</dbReference>
<organism evidence="1">
    <name type="scientific">gut metagenome</name>
    <dbReference type="NCBI Taxonomy" id="749906"/>
    <lineage>
        <taxon>unclassified sequences</taxon>
        <taxon>metagenomes</taxon>
        <taxon>organismal metagenomes</taxon>
    </lineage>
</organism>
<keyword evidence="1" id="KW-0132">Cell division</keyword>
<protein>
    <submittedName>
        <fullName evidence="1">Cell division protein FtsA</fullName>
    </submittedName>
</protein>
<gene>
    <name evidence="1" type="ORF">EVA_04510</name>
</gene>
<name>J9H1R2_9ZZZZ</name>
<evidence type="ECO:0000313" key="1">
    <source>
        <dbReference type="EMBL" id="EJX07380.1"/>
    </source>
</evidence>
<keyword evidence="1" id="KW-0131">Cell cycle</keyword>
<proteinExistence type="predicted"/>
<dbReference type="EMBL" id="AMCI01000892">
    <property type="protein sequence ID" value="EJX07380.1"/>
    <property type="molecule type" value="Genomic_DNA"/>
</dbReference>
<comment type="caution">
    <text evidence="1">The sequence shown here is derived from an EMBL/GenBank/DDBJ whole genome shotgun (WGS) entry which is preliminary data.</text>
</comment>
<reference evidence="1" key="1">
    <citation type="journal article" date="2012" name="PLoS ONE">
        <title>Gene sets for utilization of primary and secondary nutrition supplies in the distal gut of endangered iberian lynx.</title>
        <authorList>
            <person name="Alcaide M."/>
            <person name="Messina E."/>
            <person name="Richter M."/>
            <person name="Bargiela R."/>
            <person name="Peplies J."/>
            <person name="Huws S.A."/>
            <person name="Newbold C.J."/>
            <person name="Golyshin P.N."/>
            <person name="Simon M.A."/>
            <person name="Lopez G."/>
            <person name="Yakimov M.M."/>
            <person name="Ferrer M."/>
        </authorList>
    </citation>
    <scope>NUCLEOTIDE SEQUENCE</scope>
</reference>
<dbReference type="GO" id="GO:0051301">
    <property type="term" value="P:cell division"/>
    <property type="evidence" value="ECO:0007669"/>
    <property type="project" value="UniProtKB-KW"/>
</dbReference>
<sequence>MDKPVILLDLEADHTTLAFINQNKVNFTTILDKGYRSFIQSLREKYGLSETTCWRLLENLFEAREIDASDVVIYIEQQEERRVEISQKELAEAILPKVRSWIADINAGCANILDSVQARYVLTGQGADIPVLKQYLHTFNAPASIYSVTTIGARSGANVVNLGLIYALVDINKMHNKDTISVNNNELEESIESITRYAKDQEGGFTRKLKKAVLSTKE</sequence>
<accession>J9H1R2</accession>
<dbReference type="AlphaFoldDB" id="J9H1R2"/>